<name>B9TP62_RICCO</name>
<dbReference type="EMBL" id="EQ994786">
    <property type="protein sequence ID" value="EEF22353.1"/>
    <property type="molecule type" value="Genomic_DNA"/>
</dbReference>
<evidence type="ECO:0000256" key="1">
    <source>
        <dbReference type="SAM" id="MobiDB-lite"/>
    </source>
</evidence>
<sequence length="142" mass="15510">QPLHAGRVRRGGGDAQRGRQRVQQQLAGRRVQCHFPAQHEERVALADMAEAVLLVRHHRVEIDRRGVEFAAQDQLAVRGAQEDVAGFDALRRLVLVDQPAAAAQDAEEVDGADRREGQCPRAARDQSAGDDGVGAYQAQYIG</sequence>
<reference evidence="3" key="1">
    <citation type="journal article" date="2010" name="Nat. Biotechnol.">
        <title>Draft genome sequence of the oilseed species Ricinus communis.</title>
        <authorList>
            <person name="Chan A.P."/>
            <person name="Crabtree J."/>
            <person name="Zhao Q."/>
            <person name="Lorenzi H."/>
            <person name="Orvis J."/>
            <person name="Puiu D."/>
            <person name="Melake-Berhan A."/>
            <person name="Jones K.M."/>
            <person name="Redman J."/>
            <person name="Chen G."/>
            <person name="Cahoon E.B."/>
            <person name="Gedil M."/>
            <person name="Stanke M."/>
            <person name="Haas B.J."/>
            <person name="Wortman J.R."/>
            <person name="Fraser-Liggett C.M."/>
            <person name="Ravel J."/>
            <person name="Rabinowicz P.D."/>
        </authorList>
    </citation>
    <scope>NUCLEOTIDE SEQUENCE [LARGE SCALE GENOMIC DNA]</scope>
    <source>
        <strain evidence="3">cv. Hale</strain>
    </source>
</reference>
<protein>
    <submittedName>
        <fullName evidence="2">Uncharacterized protein</fullName>
    </submittedName>
</protein>
<organism evidence="2 3">
    <name type="scientific">Ricinus communis</name>
    <name type="common">Castor bean</name>
    <dbReference type="NCBI Taxonomy" id="3988"/>
    <lineage>
        <taxon>Eukaryota</taxon>
        <taxon>Viridiplantae</taxon>
        <taxon>Streptophyta</taxon>
        <taxon>Embryophyta</taxon>
        <taxon>Tracheophyta</taxon>
        <taxon>Spermatophyta</taxon>
        <taxon>Magnoliopsida</taxon>
        <taxon>eudicotyledons</taxon>
        <taxon>Gunneridae</taxon>
        <taxon>Pentapetalae</taxon>
        <taxon>rosids</taxon>
        <taxon>fabids</taxon>
        <taxon>Malpighiales</taxon>
        <taxon>Euphorbiaceae</taxon>
        <taxon>Acalyphoideae</taxon>
        <taxon>Acalypheae</taxon>
        <taxon>Ricinus</taxon>
    </lineage>
</organism>
<feature type="region of interest" description="Disordered" evidence="1">
    <location>
        <begin position="103"/>
        <end position="133"/>
    </location>
</feature>
<dbReference type="AlphaFoldDB" id="B9TP62"/>
<evidence type="ECO:0000313" key="2">
    <source>
        <dbReference type="EMBL" id="EEF22353.1"/>
    </source>
</evidence>
<dbReference type="InParanoid" id="B9TP62"/>
<keyword evidence="3" id="KW-1185">Reference proteome</keyword>
<feature type="non-terminal residue" evidence="2">
    <location>
        <position position="1"/>
    </location>
</feature>
<accession>B9TP62</accession>
<dbReference type="Proteomes" id="UP000008311">
    <property type="component" value="Unassembled WGS sequence"/>
</dbReference>
<gene>
    <name evidence="2" type="ORF">RCOM_2006600</name>
</gene>
<proteinExistence type="predicted"/>
<feature type="compositionally biased region" description="Basic and acidic residues" evidence="1">
    <location>
        <begin position="111"/>
        <end position="124"/>
    </location>
</feature>
<evidence type="ECO:0000313" key="3">
    <source>
        <dbReference type="Proteomes" id="UP000008311"/>
    </source>
</evidence>